<feature type="region of interest" description="Disordered" evidence="1">
    <location>
        <begin position="140"/>
        <end position="159"/>
    </location>
</feature>
<feature type="region of interest" description="Disordered" evidence="1">
    <location>
        <begin position="1"/>
        <end position="25"/>
    </location>
</feature>
<dbReference type="AlphaFoldDB" id="A0A1C3NZF9"/>
<feature type="region of interest" description="Disordered" evidence="1">
    <location>
        <begin position="93"/>
        <end position="124"/>
    </location>
</feature>
<protein>
    <submittedName>
        <fullName evidence="2">Uncharacterized protein</fullName>
    </submittedName>
</protein>
<gene>
    <name evidence="2" type="ORF">FDG2_3327</name>
</gene>
<name>A0A1C3NZF9_9ACTN</name>
<evidence type="ECO:0000313" key="2">
    <source>
        <dbReference type="EMBL" id="SBW22934.1"/>
    </source>
</evidence>
<feature type="compositionally biased region" description="Basic and acidic residues" evidence="1">
    <location>
        <begin position="140"/>
        <end position="149"/>
    </location>
</feature>
<evidence type="ECO:0000256" key="1">
    <source>
        <dbReference type="SAM" id="MobiDB-lite"/>
    </source>
</evidence>
<keyword evidence="3" id="KW-1185">Reference proteome</keyword>
<evidence type="ECO:0000313" key="3">
    <source>
        <dbReference type="Proteomes" id="UP000199013"/>
    </source>
</evidence>
<accession>A0A1C3NZF9</accession>
<proteinExistence type="predicted"/>
<sequence length="236" mass="24768">MLRDAENEHDSIVHREYRKRNTSDAGMQVSCSHRRCNAYSDVMILTVSVRAGADGPARDRALHAPAFTVSAGSGYDHARTIIVDHPLGAAVSSPPPVMMSTDRSGHTAGEHAVGGSEGLHSCGQLTGGRESRAVLREHDRAERGGDHARLAGQRARTRAARRCPASATSTAAAGDRASDVGRHAACTCLTADRTHNCDDIGKPSDAAERIDQSPLTLLGISPTAGSPAGCTVWTTT</sequence>
<organism evidence="2 3">
    <name type="scientific">Candidatus Protofrankia californiensis</name>
    <dbReference type="NCBI Taxonomy" id="1839754"/>
    <lineage>
        <taxon>Bacteria</taxon>
        <taxon>Bacillati</taxon>
        <taxon>Actinomycetota</taxon>
        <taxon>Actinomycetes</taxon>
        <taxon>Frankiales</taxon>
        <taxon>Frankiaceae</taxon>
        <taxon>Protofrankia</taxon>
    </lineage>
</organism>
<feature type="compositionally biased region" description="Basic and acidic residues" evidence="1">
    <location>
        <begin position="1"/>
        <end position="22"/>
    </location>
</feature>
<reference evidence="3" key="1">
    <citation type="submission" date="2016-02" db="EMBL/GenBank/DDBJ databases">
        <authorList>
            <person name="Wibberg D."/>
        </authorList>
    </citation>
    <scope>NUCLEOTIDE SEQUENCE [LARGE SCALE GENOMIC DNA]</scope>
</reference>
<dbReference type="EMBL" id="FLUV01001394">
    <property type="protein sequence ID" value="SBW22934.1"/>
    <property type="molecule type" value="Genomic_DNA"/>
</dbReference>
<dbReference type="Proteomes" id="UP000199013">
    <property type="component" value="Unassembled WGS sequence"/>
</dbReference>